<reference evidence="2 3" key="1">
    <citation type="journal article" date="2015" name="Genome Announc.">
        <title>Expanding the biotechnology potential of lactobacilli through comparative genomics of 213 strains and associated genera.</title>
        <authorList>
            <person name="Sun Z."/>
            <person name="Harris H.M."/>
            <person name="McCann A."/>
            <person name="Guo C."/>
            <person name="Argimon S."/>
            <person name="Zhang W."/>
            <person name="Yang X."/>
            <person name="Jeffery I.B."/>
            <person name="Cooney J.C."/>
            <person name="Kagawa T.F."/>
            <person name="Liu W."/>
            <person name="Song Y."/>
            <person name="Salvetti E."/>
            <person name="Wrobel A."/>
            <person name="Rasinkangas P."/>
            <person name="Parkhill J."/>
            <person name="Rea M.C."/>
            <person name="O'Sullivan O."/>
            <person name="Ritari J."/>
            <person name="Douillard F.P."/>
            <person name="Paul Ross R."/>
            <person name="Yang R."/>
            <person name="Briner A.E."/>
            <person name="Felis G.E."/>
            <person name="de Vos W.M."/>
            <person name="Barrangou R."/>
            <person name="Klaenhammer T.R."/>
            <person name="Caufield P.W."/>
            <person name="Cui Y."/>
            <person name="Zhang H."/>
            <person name="O'Toole P.W."/>
        </authorList>
    </citation>
    <scope>NUCLEOTIDE SEQUENCE [LARGE SCALE GENOMIC DNA]</scope>
    <source>
        <strain evidence="2 3">DSM 17758</strain>
    </source>
</reference>
<name>A0A0R1VTF3_9LACO</name>
<protein>
    <submittedName>
        <fullName evidence="2">Uncharacterized protein</fullName>
    </submittedName>
</protein>
<evidence type="ECO:0000313" key="3">
    <source>
        <dbReference type="Proteomes" id="UP000051315"/>
    </source>
</evidence>
<dbReference type="EMBL" id="AZFX01000060">
    <property type="protein sequence ID" value="KRM09022.1"/>
    <property type="molecule type" value="Genomic_DNA"/>
</dbReference>
<evidence type="ECO:0000313" key="2">
    <source>
        <dbReference type="EMBL" id="KRM09022.1"/>
    </source>
</evidence>
<accession>A0A0R1VTF3</accession>
<feature type="transmembrane region" description="Helical" evidence="1">
    <location>
        <begin position="6"/>
        <end position="31"/>
    </location>
</feature>
<dbReference type="Proteomes" id="UP000051315">
    <property type="component" value="Unassembled WGS sequence"/>
</dbReference>
<organism evidence="2 3">
    <name type="scientific">Lapidilactobacillus concavus DSM 17758</name>
    <dbReference type="NCBI Taxonomy" id="1423735"/>
    <lineage>
        <taxon>Bacteria</taxon>
        <taxon>Bacillati</taxon>
        <taxon>Bacillota</taxon>
        <taxon>Bacilli</taxon>
        <taxon>Lactobacillales</taxon>
        <taxon>Lactobacillaceae</taxon>
        <taxon>Lapidilactobacillus</taxon>
    </lineage>
</organism>
<keyword evidence="1" id="KW-0812">Transmembrane</keyword>
<evidence type="ECO:0000256" key="1">
    <source>
        <dbReference type="SAM" id="Phobius"/>
    </source>
</evidence>
<comment type="caution">
    <text evidence="2">The sequence shown here is derived from an EMBL/GenBank/DDBJ whole genome shotgun (WGS) entry which is preliminary data.</text>
</comment>
<gene>
    <name evidence="2" type="ORF">FC15_GL001814</name>
</gene>
<proteinExistence type="predicted"/>
<feature type="transmembrane region" description="Helical" evidence="1">
    <location>
        <begin position="79"/>
        <end position="98"/>
    </location>
</feature>
<keyword evidence="3" id="KW-1185">Reference proteome</keyword>
<dbReference type="PATRIC" id="fig|1423735.3.peg.1885"/>
<keyword evidence="1" id="KW-0472">Membrane</keyword>
<feature type="transmembrane region" description="Helical" evidence="1">
    <location>
        <begin position="52"/>
        <end position="73"/>
    </location>
</feature>
<sequence length="99" mass="10720">MIKELIMNIIVPIAVAIFIGLLIILAVYLLTHLNKSFLIFNPAATPRLRASMIITSILLLVTCLGGILILIFLPAKMNLITLIVGSMVTAGFALAINFK</sequence>
<dbReference type="AlphaFoldDB" id="A0A0R1VTF3"/>
<keyword evidence="1" id="KW-1133">Transmembrane helix</keyword>